<feature type="domain" description="Luciferase-like" evidence="5">
    <location>
        <begin position="39"/>
        <end position="239"/>
    </location>
</feature>
<evidence type="ECO:0000313" key="6">
    <source>
        <dbReference type="EMBL" id="MBA8681778.1"/>
    </source>
</evidence>
<protein>
    <submittedName>
        <fullName evidence="6">TIGR03571 family LLM class oxidoreductase</fullName>
        <ecNumber evidence="6">1.-.-.-</ecNumber>
    </submittedName>
</protein>
<accession>A0A7W3FLM4</accession>
<dbReference type="Pfam" id="PF00296">
    <property type="entry name" value="Bac_luciferase"/>
    <property type="match status" value="1"/>
</dbReference>
<gene>
    <name evidence="6" type="ORF">H4O11_08110</name>
</gene>
<proteinExistence type="predicted"/>
<dbReference type="PANTHER" id="PTHR30011">
    <property type="entry name" value="ALKANESULFONATE MONOOXYGENASE-RELATED"/>
    <property type="match status" value="1"/>
</dbReference>
<dbReference type="NCBIfam" id="TIGR03571">
    <property type="entry name" value="lucif_BA3436"/>
    <property type="match status" value="1"/>
</dbReference>
<comment type="caution">
    <text evidence="6">The sequence shown here is derived from an EMBL/GenBank/DDBJ whole genome shotgun (WGS) entry which is preliminary data.</text>
</comment>
<dbReference type="GO" id="GO:0016705">
    <property type="term" value="F:oxidoreductase activity, acting on paired donors, with incorporation or reduction of molecular oxygen"/>
    <property type="evidence" value="ECO:0007669"/>
    <property type="project" value="InterPro"/>
</dbReference>
<dbReference type="PANTHER" id="PTHR30011:SF16">
    <property type="entry name" value="C2H2 FINGER DOMAIN TRANSCRIPTION FACTOR (EUROFUNG)-RELATED"/>
    <property type="match status" value="1"/>
</dbReference>
<dbReference type="InterPro" id="IPR051260">
    <property type="entry name" value="Diverse_substr_monoxygenases"/>
</dbReference>
<dbReference type="InterPro" id="IPR020020">
    <property type="entry name" value="Luciferase-type_oxidoreductase"/>
</dbReference>
<evidence type="ECO:0000256" key="3">
    <source>
        <dbReference type="ARBA" id="ARBA00023002"/>
    </source>
</evidence>
<keyword evidence="3 6" id="KW-0560">Oxidoreductase</keyword>
<keyword evidence="4" id="KW-0503">Monooxygenase</keyword>
<dbReference type="EC" id="1.-.-.-" evidence="6"/>
<keyword evidence="2" id="KW-0288">FMN</keyword>
<sequence>MKGNGNSTVTSRNTAHRTVFVPGQLTLGLMTPLDTRAGELADMEAAVRLARHAETAGFSALWARDVPLMIPQGSPSNDAPPQASAVDDPFVWLSLLAGATSRIAIGVAAAVLPLRHPLHLAKAALSLDRLSAGRFILGLGSGDRPEEFAAFGANLDQRAQAFRTRWPLLRAALSADSLQRQVLLEQVGYPVLPPPAASVPMLVVGSARQSLQWIAEHADGWATYHREEATQQGRIGLWQQAQQQKLGTLRKPFVQSAQLQLLEDASAPATPLDLGLRGDSQAVAAYLARMQALGVDHVMFNLGGERPATEVIEQIATEIIPQL</sequence>
<dbReference type="Gene3D" id="3.20.20.30">
    <property type="entry name" value="Luciferase-like domain"/>
    <property type="match status" value="1"/>
</dbReference>
<evidence type="ECO:0000256" key="1">
    <source>
        <dbReference type="ARBA" id="ARBA00022630"/>
    </source>
</evidence>
<dbReference type="SUPFAM" id="SSF51679">
    <property type="entry name" value="Bacterial luciferase-like"/>
    <property type="match status" value="1"/>
</dbReference>
<evidence type="ECO:0000313" key="7">
    <source>
        <dbReference type="Proteomes" id="UP000547058"/>
    </source>
</evidence>
<dbReference type="AlphaFoldDB" id="A0A7W3FLM4"/>
<organism evidence="6 7">
    <name type="scientific">Stenotrophomonas tumulicola</name>
    <dbReference type="NCBI Taxonomy" id="1685415"/>
    <lineage>
        <taxon>Bacteria</taxon>
        <taxon>Pseudomonadati</taxon>
        <taxon>Pseudomonadota</taxon>
        <taxon>Gammaproteobacteria</taxon>
        <taxon>Lysobacterales</taxon>
        <taxon>Lysobacteraceae</taxon>
        <taxon>Stenotrophomonas</taxon>
    </lineage>
</organism>
<dbReference type="InterPro" id="IPR036661">
    <property type="entry name" value="Luciferase-like_sf"/>
</dbReference>
<keyword evidence="1" id="KW-0285">Flavoprotein</keyword>
<dbReference type="Proteomes" id="UP000547058">
    <property type="component" value="Unassembled WGS sequence"/>
</dbReference>
<dbReference type="GO" id="GO:0004497">
    <property type="term" value="F:monooxygenase activity"/>
    <property type="evidence" value="ECO:0007669"/>
    <property type="project" value="UniProtKB-KW"/>
</dbReference>
<dbReference type="EMBL" id="JACGXS010000003">
    <property type="protein sequence ID" value="MBA8681778.1"/>
    <property type="molecule type" value="Genomic_DNA"/>
</dbReference>
<evidence type="ECO:0000256" key="4">
    <source>
        <dbReference type="ARBA" id="ARBA00023033"/>
    </source>
</evidence>
<evidence type="ECO:0000259" key="5">
    <source>
        <dbReference type="Pfam" id="PF00296"/>
    </source>
</evidence>
<reference evidence="6 7" key="1">
    <citation type="submission" date="2020-08" db="EMBL/GenBank/DDBJ databases">
        <title>Stenotrophomonas tumulicola JCM 30961.</title>
        <authorList>
            <person name="Deng Y."/>
        </authorList>
    </citation>
    <scope>NUCLEOTIDE SEQUENCE [LARGE SCALE GENOMIC DNA]</scope>
    <source>
        <strain evidence="6 7">JCM 30961</strain>
    </source>
</reference>
<keyword evidence="7" id="KW-1185">Reference proteome</keyword>
<dbReference type="InterPro" id="IPR011251">
    <property type="entry name" value="Luciferase-like_dom"/>
</dbReference>
<name>A0A7W3FLM4_9GAMM</name>
<evidence type="ECO:0000256" key="2">
    <source>
        <dbReference type="ARBA" id="ARBA00022643"/>
    </source>
</evidence>